<name>A0A8B6H2M9_MYTGA</name>
<dbReference type="AlphaFoldDB" id="A0A8B6H2M9"/>
<dbReference type="InterPro" id="IPR043502">
    <property type="entry name" value="DNA/RNA_pol_sf"/>
</dbReference>
<evidence type="ECO:0000256" key="1">
    <source>
        <dbReference type="SAM" id="MobiDB-lite"/>
    </source>
</evidence>
<sequence>MLRRGTRKRTASARAGVRRTPVVSKGVSSRASVQSSMTVTRPEAIYTTSGHDGAAIPTTATVSTTRMLMPTFSSNQDNSVHIPDMLPWQPRRAIDPSQLLITHSLCHKQALSFSFGHPGLSIEQGPSFNFAQGAPSQESDFPQEMPHSSHKQDLDQISELWRLGRTPIKIGVLKNMLRAYPHAGVAKELYEGFLCGFRLKYSGPRISFISKNLQSANCHKVETLDKLDQEVKAGRMAGPFLEKPISTLRTSPIGLVPKEKGWRLISHLSYPEGSGVNDFIDRDECSVQYASFDEVIQMVSSLGKSALIGVRDIKSAFRLLPVHPSDFELLGIYFDEKFFVNKSMAMGCSISCNLFNKFSTFLHWLVVERSGVKSLVHYLDDFLFGGPEDTPVCQMMLDTFSDICEELGVPIASEKSVGPVTSLKNWSLTLLKWLSESTRQIKVT</sequence>
<gene>
    <name evidence="3" type="ORF">MGAL_10B069781</name>
</gene>
<proteinExistence type="predicted"/>
<reference evidence="3" key="1">
    <citation type="submission" date="2018-11" db="EMBL/GenBank/DDBJ databases">
        <authorList>
            <person name="Alioto T."/>
            <person name="Alioto T."/>
        </authorList>
    </citation>
    <scope>NUCLEOTIDE SEQUENCE</scope>
</reference>
<dbReference type="EMBL" id="UYJE01009365">
    <property type="protein sequence ID" value="VDI72857.1"/>
    <property type="molecule type" value="Genomic_DNA"/>
</dbReference>
<protein>
    <recommendedName>
        <fullName evidence="2">Reverse transcriptase domain-containing protein</fullName>
    </recommendedName>
</protein>
<dbReference type="InterPro" id="IPR052055">
    <property type="entry name" value="Hepadnavirus_pol/RT"/>
</dbReference>
<evidence type="ECO:0000313" key="4">
    <source>
        <dbReference type="Proteomes" id="UP000596742"/>
    </source>
</evidence>
<dbReference type="Pfam" id="PF00078">
    <property type="entry name" value="RVT_1"/>
    <property type="match status" value="1"/>
</dbReference>
<keyword evidence="4" id="KW-1185">Reference proteome</keyword>
<evidence type="ECO:0000259" key="2">
    <source>
        <dbReference type="PROSITE" id="PS50878"/>
    </source>
</evidence>
<dbReference type="Gene3D" id="3.30.70.270">
    <property type="match status" value="1"/>
</dbReference>
<feature type="region of interest" description="Disordered" evidence="1">
    <location>
        <begin position="1"/>
        <end position="36"/>
    </location>
</feature>
<evidence type="ECO:0000313" key="3">
    <source>
        <dbReference type="EMBL" id="VDI72857.1"/>
    </source>
</evidence>
<comment type="caution">
    <text evidence="3">The sequence shown here is derived from an EMBL/GenBank/DDBJ whole genome shotgun (WGS) entry which is preliminary data.</text>
</comment>
<feature type="compositionally biased region" description="Basic residues" evidence="1">
    <location>
        <begin position="1"/>
        <end position="11"/>
    </location>
</feature>
<dbReference type="Proteomes" id="UP000596742">
    <property type="component" value="Unassembled WGS sequence"/>
</dbReference>
<accession>A0A8B6H2M9</accession>
<dbReference type="SUPFAM" id="SSF56672">
    <property type="entry name" value="DNA/RNA polymerases"/>
    <property type="match status" value="1"/>
</dbReference>
<dbReference type="OrthoDB" id="4297048at2759"/>
<dbReference type="InterPro" id="IPR000477">
    <property type="entry name" value="RT_dom"/>
</dbReference>
<organism evidence="3 4">
    <name type="scientific">Mytilus galloprovincialis</name>
    <name type="common">Mediterranean mussel</name>
    <dbReference type="NCBI Taxonomy" id="29158"/>
    <lineage>
        <taxon>Eukaryota</taxon>
        <taxon>Metazoa</taxon>
        <taxon>Spiralia</taxon>
        <taxon>Lophotrochozoa</taxon>
        <taxon>Mollusca</taxon>
        <taxon>Bivalvia</taxon>
        <taxon>Autobranchia</taxon>
        <taxon>Pteriomorphia</taxon>
        <taxon>Mytilida</taxon>
        <taxon>Mytiloidea</taxon>
        <taxon>Mytilidae</taxon>
        <taxon>Mytilinae</taxon>
        <taxon>Mytilus</taxon>
    </lineage>
</organism>
<dbReference type="PROSITE" id="PS50878">
    <property type="entry name" value="RT_POL"/>
    <property type="match status" value="1"/>
</dbReference>
<dbReference type="Gene3D" id="3.10.10.10">
    <property type="entry name" value="HIV Type 1 Reverse Transcriptase, subunit A, domain 1"/>
    <property type="match status" value="1"/>
</dbReference>
<feature type="domain" description="Reverse transcriptase" evidence="2">
    <location>
        <begin position="237"/>
        <end position="438"/>
    </location>
</feature>
<dbReference type="PANTHER" id="PTHR33050:SF8">
    <property type="entry name" value="REVERSE TRANSCRIPTASE DOMAIN-CONTAINING PROTEIN"/>
    <property type="match status" value="1"/>
</dbReference>
<feature type="compositionally biased region" description="Polar residues" evidence="1">
    <location>
        <begin position="26"/>
        <end position="36"/>
    </location>
</feature>
<dbReference type="InterPro" id="IPR043128">
    <property type="entry name" value="Rev_trsase/Diguanyl_cyclase"/>
</dbReference>
<dbReference type="PANTHER" id="PTHR33050">
    <property type="entry name" value="REVERSE TRANSCRIPTASE DOMAIN-CONTAINING PROTEIN"/>
    <property type="match status" value="1"/>
</dbReference>